<dbReference type="Proteomes" id="UP001165667">
    <property type="component" value="Unassembled WGS sequence"/>
</dbReference>
<comment type="caution">
    <text evidence="15">The sequence shown here is derived from an EMBL/GenBank/DDBJ whole genome shotgun (WGS) entry which is preliminary data.</text>
</comment>
<dbReference type="GO" id="GO:0009055">
    <property type="term" value="F:electron transfer activity"/>
    <property type="evidence" value="ECO:0007669"/>
    <property type="project" value="InterPro"/>
</dbReference>
<gene>
    <name evidence="15" type="ORF">M8523_33570</name>
</gene>
<evidence type="ECO:0000313" key="15">
    <source>
        <dbReference type="EMBL" id="MCW6512824.1"/>
    </source>
</evidence>
<evidence type="ECO:0000256" key="6">
    <source>
        <dbReference type="ARBA" id="ARBA00022692"/>
    </source>
</evidence>
<evidence type="ECO:0000256" key="2">
    <source>
        <dbReference type="ARBA" id="ARBA00004651"/>
    </source>
</evidence>
<dbReference type="EMBL" id="JAMOIM010000067">
    <property type="protein sequence ID" value="MCW6512824.1"/>
    <property type="molecule type" value="Genomic_DNA"/>
</dbReference>
<keyword evidence="5" id="KW-0349">Heme</keyword>
<protein>
    <submittedName>
        <fullName evidence="15">Cytochrome b/b6 domain-containing protein</fullName>
    </submittedName>
</protein>
<dbReference type="GO" id="GO:0046872">
    <property type="term" value="F:metal ion binding"/>
    <property type="evidence" value="ECO:0007669"/>
    <property type="project" value="UniProtKB-KW"/>
</dbReference>
<evidence type="ECO:0000256" key="13">
    <source>
        <dbReference type="SAM" id="Phobius"/>
    </source>
</evidence>
<dbReference type="PANTHER" id="PTHR30529">
    <property type="entry name" value="CYTOCHROME B561"/>
    <property type="match status" value="1"/>
</dbReference>
<dbReference type="InterPro" id="IPR016174">
    <property type="entry name" value="Di-haem_cyt_TM"/>
</dbReference>
<evidence type="ECO:0000313" key="16">
    <source>
        <dbReference type="Proteomes" id="UP001165667"/>
    </source>
</evidence>
<dbReference type="InterPro" id="IPR052168">
    <property type="entry name" value="Cytochrome_b561_oxidase"/>
</dbReference>
<feature type="transmembrane region" description="Helical" evidence="13">
    <location>
        <begin position="104"/>
        <end position="124"/>
    </location>
</feature>
<dbReference type="PANTHER" id="PTHR30529:SF1">
    <property type="entry name" value="CYTOCHROME B561 HOMOLOG 2"/>
    <property type="match status" value="1"/>
</dbReference>
<evidence type="ECO:0000256" key="1">
    <source>
        <dbReference type="ARBA" id="ARBA00001970"/>
    </source>
</evidence>
<keyword evidence="3" id="KW-0813">Transport</keyword>
<dbReference type="GO" id="GO:0022904">
    <property type="term" value="P:respiratory electron transport chain"/>
    <property type="evidence" value="ECO:0007669"/>
    <property type="project" value="InterPro"/>
</dbReference>
<accession>A0AA41Z250</accession>
<keyword evidence="11 13" id="KW-0472">Membrane</keyword>
<evidence type="ECO:0000256" key="3">
    <source>
        <dbReference type="ARBA" id="ARBA00022448"/>
    </source>
</evidence>
<evidence type="ECO:0000256" key="9">
    <source>
        <dbReference type="ARBA" id="ARBA00022989"/>
    </source>
</evidence>
<keyword evidence="6 13" id="KW-0812">Transmembrane</keyword>
<feature type="transmembrane region" description="Helical" evidence="13">
    <location>
        <begin position="159"/>
        <end position="182"/>
    </location>
</feature>
<feature type="domain" description="Cytochrome b561 bacterial/Ni-hydrogenase" evidence="14">
    <location>
        <begin position="25"/>
        <end position="192"/>
    </location>
</feature>
<dbReference type="AlphaFoldDB" id="A0AA41Z250"/>
<evidence type="ECO:0000256" key="12">
    <source>
        <dbReference type="ARBA" id="ARBA00037975"/>
    </source>
</evidence>
<evidence type="ECO:0000256" key="4">
    <source>
        <dbReference type="ARBA" id="ARBA00022475"/>
    </source>
</evidence>
<keyword evidence="4" id="KW-1003">Cell membrane</keyword>
<name>A0AA41Z250_9HYPH</name>
<comment type="cofactor">
    <cofactor evidence="1">
        <name>heme b</name>
        <dbReference type="ChEBI" id="CHEBI:60344"/>
    </cofactor>
</comment>
<reference evidence="15" key="1">
    <citation type="submission" date="2022-05" db="EMBL/GenBank/DDBJ databases">
        <authorList>
            <person name="Pankratov T."/>
        </authorList>
    </citation>
    <scope>NUCLEOTIDE SEQUENCE</scope>
    <source>
        <strain evidence="15">BP6-180914</strain>
    </source>
</reference>
<dbReference type="SUPFAM" id="SSF81342">
    <property type="entry name" value="Transmembrane di-heme cytochromes"/>
    <property type="match status" value="1"/>
</dbReference>
<keyword evidence="16" id="KW-1185">Reference proteome</keyword>
<evidence type="ECO:0000259" key="14">
    <source>
        <dbReference type="Pfam" id="PF01292"/>
    </source>
</evidence>
<comment type="similarity">
    <text evidence="12">Belongs to the cytochrome b561 family.</text>
</comment>
<keyword evidence="8" id="KW-0249">Electron transport</keyword>
<dbReference type="GO" id="GO:0020037">
    <property type="term" value="F:heme binding"/>
    <property type="evidence" value="ECO:0007669"/>
    <property type="project" value="TreeGrafter"/>
</dbReference>
<dbReference type="Pfam" id="PF01292">
    <property type="entry name" value="Ni_hydr_CYTB"/>
    <property type="match status" value="1"/>
</dbReference>
<feature type="transmembrane region" description="Helical" evidence="13">
    <location>
        <begin position="32"/>
        <end position="54"/>
    </location>
</feature>
<evidence type="ECO:0000256" key="11">
    <source>
        <dbReference type="ARBA" id="ARBA00023136"/>
    </source>
</evidence>
<keyword evidence="10" id="KW-0408">Iron</keyword>
<dbReference type="InterPro" id="IPR011577">
    <property type="entry name" value="Cyt_b561_bac/Ni-Hgenase"/>
</dbReference>
<organism evidence="15 16">
    <name type="scientific">Lichenifustis flavocetrariae</name>
    <dbReference type="NCBI Taxonomy" id="2949735"/>
    <lineage>
        <taxon>Bacteria</taxon>
        <taxon>Pseudomonadati</taxon>
        <taxon>Pseudomonadota</taxon>
        <taxon>Alphaproteobacteria</taxon>
        <taxon>Hyphomicrobiales</taxon>
        <taxon>Lichenihabitantaceae</taxon>
        <taxon>Lichenifustis</taxon>
    </lineage>
</organism>
<evidence type="ECO:0000256" key="8">
    <source>
        <dbReference type="ARBA" id="ARBA00022982"/>
    </source>
</evidence>
<proteinExistence type="inferred from homology"/>
<sequence length="193" mass="21295">MSLQGFGGPQVLQVKAATLRGDAQHFGVVARLLHGITPVLLIGSFGLVWGLSWLPVGADRVQAVSLHRTIGIVVLGLSLIRLVWRLFDRRPTRTGSPALRRGAAVVHACLYAILIAIPLLGWIYTNTRGHKLTILGASLPSLTVKDEYFSRVSITVHEWLAYTLLALVAAHVAAALWHHFVLRDGMLKRMWRF</sequence>
<evidence type="ECO:0000256" key="5">
    <source>
        <dbReference type="ARBA" id="ARBA00022617"/>
    </source>
</evidence>
<dbReference type="RefSeq" id="WP_282589198.1">
    <property type="nucleotide sequence ID" value="NZ_JAMOIM010000067.1"/>
</dbReference>
<evidence type="ECO:0000256" key="7">
    <source>
        <dbReference type="ARBA" id="ARBA00022723"/>
    </source>
</evidence>
<comment type="subcellular location">
    <subcellularLocation>
        <location evidence="2">Cell membrane</location>
        <topology evidence="2">Multi-pass membrane protein</topology>
    </subcellularLocation>
</comment>
<evidence type="ECO:0000256" key="10">
    <source>
        <dbReference type="ARBA" id="ARBA00023004"/>
    </source>
</evidence>
<dbReference type="GO" id="GO:0005886">
    <property type="term" value="C:plasma membrane"/>
    <property type="evidence" value="ECO:0007669"/>
    <property type="project" value="UniProtKB-SubCell"/>
</dbReference>
<feature type="transmembrane region" description="Helical" evidence="13">
    <location>
        <begin position="66"/>
        <end position="84"/>
    </location>
</feature>
<keyword evidence="9 13" id="KW-1133">Transmembrane helix</keyword>
<keyword evidence="7" id="KW-0479">Metal-binding</keyword>